<feature type="compositionally biased region" description="Polar residues" evidence="1">
    <location>
        <begin position="63"/>
        <end position="89"/>
    </location>
</feature>
<evidence type="ECO:0000313" key="3">
    <source>
        <dbReference type="EMBL" id="SNR50577.1"/>
    </source>
</evidence>
<gene>
    <name evidence="3" type="ORF">SAMN06269173_103157</name>
</gene>
<protein>
    <recommendedName>
        <fullName evidence="2">DUF6970 domain-containing protein</fullName>
    </recommendedName>
</protein>
<dbReference type="Proteomes" id="UP000198310">
    <property type="component" value="Unassembled WGS sequence"/>
</dbReference>
<proteinExistence type="predicted"/>
<name>A0A238WVL0_9BACT</name>
<organism evidence="3 4">
    <name type="scientific">Hymenobacter mucosus</name>
    <dbReference type="NCBI Taxonomy" id="1411120"/>
    <lineage>
        <taxon>Bacteria</taxon>
        <taxon>Pseudomonadati</taxon>
        <taxon>Bacteroidota</taxon>
        <taxon>Cytophagia</taxon>
        <taxon>Cytophagales</taxon>
        <taxon>Hymenobacteraceae</taxon>
        <taxon>Hymenobacter</taxon>
    </lineage>
</organism>
<reference evidence="4" key="1">
    <citation type="submission" date="2017-06" db="EMBL/GenBank/DDBJ databases">
        <authorList>
            <person name="Varghese N."/>
            <person name="Submissions S."/>
        </authorList>
    </citation>
    <scope>NUCLEOTIDE SEQUENCE [LARGE SCALE GENOMIC DNA]</scope>
    <source>
        <strain evidence="4">DSM 28041</strain>
    </source>
</reference>
<dbReference type="AlphaFoldDB" id="A0A238WVL0"/>
<keyword evidence="4" id="KW-1185">Reference proteome</keyword>
<accession>A0A238WVL0</accession>
<sequence length="191" mass="21112">MSQLRSVDCVTRVCVHICRPYAPRRRETLPTLPMRLPLLLAAPAVALLLHTTACQRSVAVTTPTDAPQTGLAGSSVSTPFPTSTNTVEPSPQAAPADFDEKKRPQWLQARIEEHLKEKKQNPPIQIMSYQYKGNTVYFESAPCCDQFTTLYDASGKVLCHPDGGLTGRGDGNCADFAKTRTEERLVWQDPR</sequence>
<evidence type="ECO:0000259" key="2">
    <source>
        <dbReference type="Pfam" id="PF22311"/>
    </source>
</evidence>
<dbReference type="Pfam" id="PF22311">
    <property type="entry name" value="DUF6970"/>
    <property type="match status" value="1"/>
</dbReference>
<feature type="domain" description="DUF6970" evidence="2">
    <location>
        <begin position="113"/>
        <end position="189"/>
    </location>
</feature>
<evidence type="ECO:0000313" key="4">
    <source>
        <dbReference type="Proteomes" id="UP000198310"/>
    </source>
</evidence>
<dbReference type="EMBL" id="FZNS01000003">
    <property type="protein sequence ID" value="SNR50577.1"/>
    <property type="molecule type" value="Genomic_DNA"/>
</dbReference>
<evidence type="ECO:0000256" key="1">
    <source>
        <dbReference type="SAM" id="MobiDB-lite"/>
    </source>
</evidence>
<feature type="region of interest" description="Disordered" evidence="1">
    <location>
        <begin position="63"/>
        <end position="100"/>
    </location>
</feature>
<dbReference type="InterPro" id="IPR054243">
    <property type="entry name" value="DUF6970"/>
</dbReference>